<evidence type="ECO:0000256" key="8">
    <source>
        <dbReference type="ARBA" id="ARBA00023047"/>
    </source>
</evidence>
<sequence>MLAVACLAVPLAACSSLGASGPSTSSVRKIEATQYDGSDVKIIDLDNQVVRRVAAVRNSRNFSEIFGEAAVVDTVIGYGDALDISMWEAPPAVLFGAMGADVRPPAGISIAQSAALPGQVVGNDGLVSVPFVGRVQAAGRTPAEVQHEISARLRGKANDPQVVVRLVQNETRNVTIIGEVAASRRVPLSARGERLLDAIAAAGGSRQPVGKTTIQLSRGATVAAMALDDIIRNPAQNVRLLPDDVVTVLFQPYSFIALGAVNQNAEVPFEGGGLTLAQALGRTGGLRDERADIRGVFVFRMEDPAALDPSVTATARTTLDGRVPVVYRLNLSDASSLFAAQDFAIRDRDILYISNAPGTDLQKFLNSLSTVAFSAISVGNAVR</sequence>
<feature type="domain" description="RCK C-terminal" evidence="16">
    <location>
        <begin position="183"/>
        <end position="264"/>
    </location>
</feature>
<evidence type="ECO:0000256" key="7">
    <source>
        <dbReference type="ARBA" id="ARBA00022729"/>
    </source>
</evidence>
<dbReference type="PROSITE" id="PS51202">
    <property type="entry name" value="RCK_C"/>
    <property type="match status" value="1"/>
</dbReference>
<dbReference type="GO" id="GO:0046930">
    <property type="term" value="C:pore complex"/>
    <property type="evidence" value="ECO:0007669"/>
    <property type="project" value="UniProtKB-KW"/>
</dbReference>
<evidence type="ECO:0000256" key="12">
    <source>
        <dbReference type="ARBA" id="ARBA00023139"/>
    </source>
</evidence>
<keyword evidence="9" id="KW-0406">Ion transport</keyword>
<dbReference type="Pfam" id="PF22461">
    <property type="entry name" value="SLBB_2"/>
    <property type="match status" value="2"/>
</dbReference>
<keyword evidence="10" id="KW-0626">Porin</keyword>
<dbReference type="GO" id="GO:0015288">
    <property type="term" value="F:porin activity"/>
    <property type="evidence" value="ECO:0007669"/>
    <property type="project" value="UniProtKB-KW"/>
</dbReference>
<keyword evidence="4" id="KW-1134">Transmembrane beta strand</keyword>
<dbReference type="AlphaFoldDB" id="A0A6I4TTA7"/>
<keyword evidence="5" id="KW-0762">Sugar transport</keyword>
<dbReference type="InterPro" id="IPR003715">
    <property type="entry name" value="Poly_export_N"/>
</dbReference>
<evidence type="ECO:0000313" key="18">
    <source>
        <dbReference type="Proteomes" id="UP000469430"/>
    </source>
</evidence>
<comment type="similarity">
    <text evidence="2">Belongs to the BexD/CtrA/VexA family.</text>
</comment>
<dbReference type="GO" id="GO:0006813">
    <property type="term" value="P:potassium ion transport"/>
    <property type="evidence" value="ECO:0007669"/>
    <property type="project" value="InterPro"/>
</dbReference>
<protein>
    <submittedName>
        <fullName evidence="17">Polysaccharide export protein</fullName>
    </submittedName>
</protein>
<keyword evidence="13" id="KW-0998">Cell outer membrane</keyword>
<dbReference type="InterPro" id="IPR054765">
    <property type="entry name" value="SLBB_dom"/>
</dbReference>
<evidence type="ECO:0000256" key="4">
    <source>
        <dbReference type="ARBA" id="ARBA00022452"/>
    </source>
</evidence>
<evidence type="ECO:0000256" key="11">
    <source>
        <dbReference type="ARBA" id="ARBA00023136"/>
    </source>
</evidence>
<organism evidence="17 18">
    <name type="scientific">Croceibacterium xixiisoli</name>
    <dbReference type="NCBI Taxonomy" id="1476466"/>
    <lineage>
        <taxon>Bacteria</taxon>
        <taxon>Pseudomonadati</taxon>
        <taxon>Pseudomonadota</taxon>
        <taxon>Alphaproteobacteria</taxon>
        <taxon>Sphingomonadales</taxon>
        <taxon>Erythrobacteraceae</taxon>
        <taxon>Croceibacterium</taxon>
    </lineage>
</organism>
<evidence type="ECO:0000256" key="3">
    <source>
        <dbReference type="ARBA" id="ARBA00022448"/>
    </source>
</evidence>
<dbReference type="OrthoDB" id="7198507at2"/>
<dbReference type="RefSeq" id="WP_161390950.1">
    <property type="nucleotide sequence ID" value="NZ_JBHSCP010000001.1"/>
</dbReference>
<keyword evidence="18" id="KW-1185">Reference proteome</keyword>
<keyword evidence="12" id="KW-0564">Palmitate</keyword>
<dbReference type="Pfam" id="PF02563">
    <property type="entry name" value="Poly_export"/>
    <property type="match status" value="1"/>
</dbReference>
<keyword evidence="3" id="KW-0813">Transport</keyword>
<keyword evidence="11" id="KW-0472">Membrane</keyword>
<keyword evidence="6" id="KW-0812">Transmembrane</keyword>
<dbReference type="EMBL" id="WTYJ01000002">
    <property type="protein sequence ID" value="MXO99206.1"/>
    <property type="molecule type" value="Genomic_DNA"/>
</dbReference>
<dbReference type="PANTHER" id="PTHR33619:SF3">
    <property type="entry name" value="POLYSACCHARIDE EXPORT PROTEIN GFCE-RELATED"/>
    <property type="match status" value="1"/>
</dbReference>
<evidence type="ECO:0000256" key="2">
    <source>
        <dbReference type="ARBA" id="ARBA00009450"/>
    </source>
</evidence>
<name>A0A6I4TTA7_9SPHN</name>
<dbReference type="InterPro" id="IPR049712">
    <property type="entry name" value="Poly_export"/>
</dbReference>
<feature type="signal peptide" evidence="15">
    <location>
        <begin position="1"/>
        <end position="19"/>
    </location>
</feature>
<evidence type="ECO:0000256" key="9">
    <source>
        <dbReference type="ARBA" id="ARBA00023065"/>
    </source>
</evidence>
<gene>
    <name evidence="17" type="ORF">GRI97_09410</name>
</gene>
<dbReference type="GO" id="GO:0009279">
    <property type="term" value="C:cell outer membrane"/>
    <property type="evidence" value="ECO:0007669"/>
    <property type="project" value="UniProtKB-SubCell"/>
</dbReference>
<evidence type="ECO:0000256" key="1">
    <source>
        <dbReference type="ARBA" id="ARBA00004571"/>
    </source>
</evidence>
<dbReference type="Gene3D" id="3.10.560.10">
    <property type="entry name" value="Outer membrane lipoprotein wza domain like"/>
    <property type="match status" value="2"/>
</dbReference>
<evidence type="ECO:0000313" key="17">
    <source>
        <dbReference type="EMBL" id="MXO99206.1"/>
    </source>
</evidence>
<comment type="subcellular location">
    <subcellularLocation>
        <location evidence="1">Cell outer membrane</location>
        <topology evidence="1">Multi-pass membrane protein</topology>
    </subcellularLocation>
</comment>
<keyword evidence="7 15" id="KW-0732">Signal</keyword>
<feature type="chain" id="PRO_5026318403" evidence="15">
    <location>
        <begin position="20"/>
        <end position="383"/>
    </location>
</feature>
<dbReference type="InterPro" id="IPR006037">
    <property type="entry name" value="RCK_C"/>
</dbReference>
<evidence type="ECO:0000259" key="16">
    <source>
        <dbReference type="PROSITE" id="PS51202"/>
    </source>
</evidence>
<dbReference type="GO" id="GO:0015159">
    <property type="term" value="F:polysaccharide transmembrane transporter activity"/>
    <property type="evidence" value="ECO:0007669"/>
    <property type="project" value="InterPro"/>
</dbReference>
<comment type="caution">
    <text evidence="17">The sequence shown here is derived from an EMBL/GenBank/DDBJ whole genome shotgun (WGS) entry which is preliminary data.</text>
</comment>
<keyword evidence="14" id="KW-0449">Lipoprotein</keyword>
<dbReference type="PANTHER" id="PTHR33619">
    <property type="entry name" value="POLYSACCHARIDE EXPORT PROTEIN GFCE-RELATED"/>
    <property type="match status" value="1"/>
</dbReference>
<evidence type="ECO:0000256" key="10">
    <source>
        <dbReference type="ARBA" id="ARBA00023114"/>
    </source>
</evidence>
<evidence type="ECO:0000256" key="6">
    <source>
        <dbReference type="ARBA" id="ARBA00022692"/>
    </source>
</evidence>
<dbReference type="Gene3D" id="3.30.1950.10">
    <property type="entry name" value="wza like domain"/>
    <property type="match status" value="1"/>
</dbReference>
<accession>A0A6I4TTA7</accession>
<evidence type="ECO:0000256" key="15">
    <source>
        <dbReference type="SAM" id="SignalP"/>
    </source>
</evidence>
<evidence type="ECO:0000256" key="14">
    <source>
        <dbReference type="ARBA" id="ARBA00023288"/>
    </source>
</evidence>
<evidence type="ECO:0000256" key="13">
    <source>
        <dbReference type="ARBA" id="ARBA00023237"/>
    </source>
</evidence>
<dbReference type="GO" id="GO:0008324">
    <property type="term" value="F:monoatomic cation transmembrane transporter activity"/>
    <property type="evidence" value="ECO:0007669"/>
    <property type="project" value="InterPro"/>
</dbReference>
<dbReference type="Proteomes" id="UP000469430">
    <property type="component" value="Unassembled WGS sequence"/>
</dbReference>
<reference evidence="17 18" key="1">
    <citation type="submission" date="2019-12" db="EMBL/GenBank/DDBJ databases">
        <title>Genomic-based taxomic classification of the family Erythrobacteraceae.</title>
        <authorList>
            <person name="Xu L."/>
        </authorList>
    </citation>
    <scope>NUCLEOTIDE SEQUENCE [LARGE SCALE GENOMIC DNA]</scope>
    <source>
        <strain evidence="17 18">S36</strain>
    </source>
</reference>
<keyword evidence="8" id="KW-0625">Polysaccharide transport</keyword>
<proteinExistence type="inferred from homology"/>
<evidence type="ECO:0000256" key="5">
    <source>
        <dbReference type="ARBA" id="ARBA00022597"/>
    </source>
</evidence>